<dbReference type="Proteomes" id="UP000276133">
    <property type="component" value="Unassembled WGS sequence"/>
</dbReference>
<dbReference type="InterPro" id="IPR043989">
    <property type="entry name" value="CCZ1/INTU/HSP4_longin_3"/>
</dbReference>
<organism evidence="5 6">
    <name type="scientific">Brachionus plicatilis</name>
    <name type="common">Marine rotifer</name>
    <name type="synonym">Brachionus muelleri</name>
    <dbReference type="NCBI Taxonomy" id="10195"/>
    <lineage>
        <taxon>Eukaryota</taxon>
        <taxon>Metazoa</taxon>
        <taxon>Spiralia</taxon>
        <taxon>Gnathifera</taxon>
        <taxon>Rotifera</taxon>
        <taxon>Eurotatoria</taxon>
        <taxon>Monogononta</taxon>
        <taxon>Pseudotrocha</taxon>
        <taxon>Ploima</taxon>
        <taxon>Brachionidae</taxon>
        <taxon>Brachionus</taxon>
    </lineage>
</organism>
<dbReference type="InterPro" id="IPR013176">
    <property type="entry name" value="Ccz1"/>
</dbReference>
<proteinExistence type="inferred from homology"/>
<evidence type="ECO:0000313" key="6">
    <source>
        <dbReference type="Proteomes" id="UP000276133"/>
    </source>
</evidence>
<evidence type="ECO:0000259" key="4">
    <source>
        <dbReference type="Pfam" id="PF19033"/>
    </source>
</evidence>
<name>A0A3M7PS60_BRAPC</name>
<feature type="domain" description="CCZ1/INTU/HPS4 third Longin" evidence="4">
    <location>
        <begin position="357"/>
        <end position="447"/>
    </location>
</feature>
<dbReference type="GO" id="GO:0035658">
    <property type="term" value="C:Mon1-Ccz1 complex"/>
    <property type="evidence" value="ECO:0007669"/>
    <property type="project" value="InterPro"/>
</dbReference>
<dbReference type="InterPro" id="IPR043987">
    <property type="entry name" value="CCZ1/INTU/HSP4_longin_1"/>
</dbReference>
<evidence type="ECO:0000256" key="1">
    <source>
        <dbReference type="ARBA" id="ARBA00005352"/>
    </source>
</evidence>
<comment type="caution">
    <text evidence="5">The sequence shown here is derived from an EMBL/GenBank/DDBJ whole genome shotgun (WGS) entry which is preliminary data.</text>
</comment>
<dbReference type="STRING" id="10195.A0A3M7PS60"/>
<sequence>MRHELVSNQISLANFFIFNPDYGQKEGKEAEKIFYYYPPDEKIEKQIRTAGFCAGMIKFTQTFKSSKPCEFVHTEKVRMIINELGDNFWMVIGINVPLSLDKVYENDLLSDQIYMSVLKKIYNYYQLFNGKIGDSLKLMGQDKLKEKMKLFFDDYIETKLNVRDYDIMNTFNGLQFMSLDRNMYLKIQSLLNLLEEKLPLVQRVVVMHSDQVIWSGLEQEDISAIYQYLKELISKNATSVPQSQLASKFLVDENAKNLMSSLTNPSTSNNSENSIDQFDQEYFEFKRVYLDKPDPEQFYLIPYNLSKMTFFVFIPTSQSFKLSLLKEIDEILAPNLVLFIKEISEQQLKRSSIFTEEKEIKYIYFNRLNLAQKSTLNKTKDLPKHLMALIAQLSKDLESCVPSGEIFVKSGKDYWIACKKSDLREVYVVVCQKNANLTMIDEEVKQLCSTDFSNIFFME</sequence>
<feature type="domain" description="CCZ1/INTU/HSP4 first Longin" evidence="2">
    <location>
        <begin position="13"/>
        <end position="130"/>
    </location>
</feature>
<dbReference type="GO" id="GO:0016192">
    <property type="term" value="P:vesicle-mediated transport"/>
    <property type="evidence" value="ECO:0007669"/>
    <property type="project" value="InterPro"/>
</dbReference>
<evidence type="ECO:0000313" key="5">
    <source>
        <dbReference type="EMBL" id="RNA01621.1"/>
    </source>
</evidence>
<feature type="domain" description="CCZ1/INTU second Longin" evidence="3">
    <location>
        <begin position="202"/>
        <end position="332"/>
    </location>
</feature>
<keyword evidence="6" id="KW-1185">Reference proteome</keyword>
<dbReference type="OrthoDB" id="240546at2759"/>
<dbReference type="PANTHER" id="PTHR13056">
    <property type="entry name" value="VACUOLAR FUSION PROTEIN CCZ1 HOMOLOG-RELATED"/>
    <property type="match status" value="1"/>
</dbReference>
<accession>A0A3M7PS60</accession>
<gene>
    <name evidence="5" type="ORF">BpHYR1_008151</name>
</gene>
<dbReference type="InterPro" id="IPR043988">
    <property type="entry name" value="CCZ1/INTU_longin_2"/>
</dbReference>
<dbReference type="Pfam" id="PF19032">
    <property type="entry name" value="Intu_longin_2"/>
    <property type="match status" value="1"/>
</dbReference>
<dbReference type="EMBL" id="REGN01009234">
    <property type="protein sequence ID" value="RNA01621.1"/>
    <property type="molecule type" value="Genomic_DNA"/>
</dbReference>
<evidence type="ECO:0000259" key="2">
    <source>
        <dbReference type="Pfam" id="PF19031"/>
    </source>
</evidence>
<dbReference type="Pfam" id="PF19033">
    <property type="entry name" value="Intu_longin_3"/>
    <property type="match status" value="1"/>
</dbReference>
<protein>
    <submittedName>
        <fullName evidence="5">Vacuolar fusion CCZ1-like protein</fullName>
    </submittedName>
</protein>
<dbReference type="PANTHER" id="PTHR13056:SF0">
    <property type="entry name" value="VACUOLAR FUSION PROTEIN CCZ1 HOMOLOG-RELATED"/>
    <property type="match status" value="1"/>
</dbReference>
<dbReference type="AlphaFoldDB" id="A0A3M7PS60"/>
<dbReference type="Pfam" id="PF19031">
    <property type="entry name" value="Intu_longin_1"/>
    <property type="match status" value="1"/>
</dbReference>
<comment type="similarity">
    <text evidence="1">Belongs to the CCZ1 family.</text>
</comment>
<evidence type="ECO:0000259" key="3">
    <source>
        <dbReference type="Pfam" id="PF19032"/>
    </source>
</evidence>
<reference evidence="5 6" key="1">
    <citation type="journal article" date="2018" name="Sci. Rep.">
        <title>Genomic signatures of local adaptation to the degree of environmental predictability in rotifers.</title>
        <authorList>
            <person name="Franch-Gras L."/>
            <person name="Hahn C."/>
            <person name="Garcia-Roger E.M."/>
            <person name="Carmona M.J."/>
            <person name="Serra M."/>
            <person name="Gomez A."/>
        </authorList>
    </citation>
    <scope>NUCLEOTIDE SEQUENCE [LARGE SCALE GENOMIC DNA]</scope>
    <source>
        <strain evidence="5">HYR1</strain>
    </source>
</reference>